<proteinExistence type="predicted"/>
<dbReference type="Proteomes" id="UP000317178">
    <property type="component" value="Chromosome"/>
</dbReference>
<dbReference type="EMBL" id="CP036281">
    <property type="protein sequence ID" value="QDU80228.1"/>
    <property type="molecule type" value="Genomic_DNA"/>
</dbReference>
<dbReference type="OrthoDB" id="213364at2"/>
<dbReference type="RefSeq" id="WP_144995450.1">
    <property type="nucleotide sequence ID" value="NZ_CP036281.1"/>
</dbReference>
<dbReference type="KEGG" id="plon:Pla110_19520"/>
<protein>
    <submittedName>
        <fullName evidence="1">Uncharacterized protein</fullName>
    </submittedName>
</protein>
<name>A0A518CLY1_9PLAN</name>
<organism evidence="1 2">
    <name type="scientific">Polystyrenella longa</name>
    <dbReference type="NCBI Taxonomy" id="2528007"/>
    <lineage>
        <taxon>Bacteria</taxon>
        <taxon>Pseudomonadati</taxon>
        <taxon>Planctomycetota</taxon>
        <taxon>Planctomycetia</taxon>
        <taxon>Planctomycetales</taxon>
        <taxon>Planctomycetaceae</taxon>
        <taxon>Polystyrenella</taxon>
    </lineage>
</organism>
<dbReference type="AlphaFoldDB" id="A0A518CLY1"/>
<reference evidence="1 2" key="1">
    <citation type="submission" date="2019-02" db="EMBL/GenBank/DDBJ databases">
        <title>Deep-cultivation of Planctomycetes and their phenomic and genomic characterization uncovers novel biology.</title>
        <authorList>
            <person name="Wiegand S."/>
            <person name="Jogler M."/>
            <person name="Boedeker C."/>
            <person name="Pinto D."/>
            <person name="Vollmers J."/>
            <person name="Rivas-Marin E."/>
            <person name="Kohn T."/>
            <person name="Peeters S.H."/>
            <person name="Heuer A."/>
            <person name="Rast P."/>
            <person name="Oberbeckmann S."/>
            <person name="Bunk B."/>
            <person name="Jeske O."/>
            <person name="Meyerdierks A."/>
            <person name="Storesund J.E."/>
            <person name="Kallscheuer N."/>
            <person name="Luecker S."/>
            <person name="Lage O.M."/>
            <person name="Pohl T."/>
            <person name="Merkel B.J."/>
            <person name="Hornburger P."/>
            <person name="Mueller R.-W."/>
            <person name="Bruemmer F."/>
            <person name="Labrenz M."/>
            <person name="Spormann A.M."/>
            <person name="Op den Camp H."/>
            <person name="Overmann J."/>
            <person name="Amann R."/>
            <person name="Jetten M.S.M."/>
            <person name="Mascher T."/>
            <person name="Medema M.H."/>
            <person name="Devos D.P."/>
            <person name="Kaster A.-K."/>
            <person name="Ovreas L."/>
            <person name="Rohde M."/>
            <person name="Galperin M.Y."/>
            <person name="Jogler C."/>
        </authorList>
    </citation>
    <scope>NUCLEOTIDE SEQUENCE [LARGE SCALE GENOMIC DNA]</scope>
    <source>
        <strain evidence="1 2">Pla110</strain>
    </source>
</reference>
<gene>
    <name evidence="1" type="ORF">Pla110_19520</name>
</gene>
<evidence type="ECO:0000313" key="1">
    <source>
        <dbReference type="EMBL" id="QDU80228.1"/>
    </source>
</evidence>
<accession>A0A518CLY1</accession>
<evidence type="ECO:0000313" key="2">
    <source>
        <dbReference type="Proteomes" id="UP000317178"/>
    </source>
</evidence>
<sequence>MNPSPAFTQRAPSTSWESIPLDDSGNAFWAWFKPQNLPQGCYFQIPPAIFVQYANQPVISLRNLLVTSGISPGDVSSWFLYGNRFDAVGGTSPLLDQPVPSPPIGTDPNIIVSLQASVEFAQAGENALQLGVPDTTAGAVTGGVTKPAYVEELFRRMESDWQKSLEIERQLNNHRKTMAGMMTKLKGLNRDLTFEESLAATSQDKVEWQTTRSWLRNSAIKLSKLVKAFDIGITSSAGQRLKFADVYEKFIEPRIVFDGMEQTQRDIESYRKMMQTLILRVGGAQSDAAADGERRANSVLNKIAGHVRQQRVKNRRDKR</sequence>
<keyword evidence="2" id="KW-1185">Reference proteome</keyword>